<keyword evidence="5" id="KW-0408">Iron</keyword>
<protein>
    <submittedName>
        <fullName evidence="9">Uracil-DNA glycosylase family protein</fullName>
    </submittedName>
</protein>
<dbReference type="PANTHER" id="PTHR33693:SF1">
    <property type="entry name" value="TYPE-4 URACIL-DNA GLYCOSYLASE"/>
    <property type="match status" value="1"/>
</dbReference>
<dbReference type="GO" id="GO:0046872">
    <property type="term" value="F:metal ion binding"/>
    <property type="evidence" value="ECO:0007669"/>
    <property type="project" value="UniProtKB-KW"/>
</dbReference>
<dbReference type="STRING" id="81857.IV38_GL000365"/>
<evidence type="ECO:0000256" key="5">
    <source>
        <dbReference type="ARBA" id="ARBA00023004"/>
    </source>
</evidence>
<organism evidence="9 12">
    <name type="scientific">Lactobacillus selangorensis</name>
    <dbReference type="NCBI Taxonomy" id="81857"/>
    <lineage>
        <taxon>Bacteria</taxon>
        <taxon>Bacillati</taxon>
        <taxon>Bacillota</taxon>
        <taxon>Bacilli</taxon>
        <taxon>Lactobacillales</taxon>
        <taxon>Lactobacillaceae</taxon>
        <taxon>Lactobacillus</taxon>
    </lineage>
</organism>
<keyword evidence="1" id="KW-0004">4Fe-4S</keyword>
<dbReference type="OrthoDB" id="5290748at2"/>
<keyword evidence="2" id="KW-0479">Metal-binding</keyword>
<accession>A0A0R2FLQ4</accession>
<evidence type="ECO:0000256" key="2">
    <source>
        <dbReference type="ARBA" id="ARBA00022723"/>
    </source>
</evidence>
<dbReference type="InterPro" id="IPR005122">
    <property type="entry name" value="Uracil-DNA_glycosylase-like"/>
</dbReference>
<dbReference type="Gene3D" id="3.40.470.10">
    <property type="entry name" value="Uracil-DNA glycosylase-like domain"/>
    <property type="match status" value="1"/>
</dbReference>
<dbReference type="GO" id="GO:0006281">
    <property type="term" value="P:DNA repair"/>
    <property type="evidence" value="ECO:0007669"/>
    <property type="project" value="UniProtKB-KW"/>
</dbReference>
<evidence type="ECO:0000313" key="12">
    <source>
        <dbReference type="Proteomes" id="UP000051751"/>
    </source>
</evidence>
<dbReference type="InterPro" id="IPR051536">
    <property type="entry name" value="UDG_Type-4/5"/>
</dbReference>
<evidence type="ECO:0000256" key="1">
    <source>
        <dbReference type="ARBA" id="ARBA00022485"/>
    </source>
</evidence>
<keyword evidence="7" id="KW-0234">DNA repair</keyword>
<feature type="domain" description="Uracil-DNA glycosylase-like" evidence="8">
    <location>
        <begin position="28"/>
        <end position="207"/>
    </location>
</feature>
<dbReference type="AlphaFoldDB" id="A0A0R2FLQ4"/>
<dbReference type="GO" id="GO:0097506">
    <property type="term" value="F:deaminated base DNA N-glycosylase activity"/>
    <property type="evidence" value="ECO:0007669"/>
    <property type="project" value="UniProtKB-ARBA"/>
</dbReference>
<evidence type="ECO:0000256" key="6">
    <source>
        <dbReference type="ARBA" id="ARBA00023014"/>
    </source>
</evidence>
<comment type="caution">
    <text evidence="9">The sequence shown here is derived from an EMBL/GenBank/DDBJ whole genome shotgun (WGS) entry which is preliminary data.</text>
</comment>
<keyword evidence="6" id="KW-0411">Iron-sulfur</keyword>
<dbReference type="EMBL" id="JQAT01000001">
    <property type="protein sequence ID" value="KRN29480.1"/>
    <property type="molecule type" value="Genomic_DNA"/>
</dbReference>
<dbReference type="SMART" id="SM00987">
    <property type="entry name" value="UreE_C"/>
    <property type="match status" value="1"/>
</dbReference>
<evidence type="ECO:0000256" key="3">
    <source>
        <dbReference type="ARBA" id="ARBA00022763"/>
    </source>
</evidence>
<proteinExistence type="predicted"/>
<evidence type="ECO:0000256" key="4">
    <source>
        <dbReference type="ARBA" id="ARBA00022801"/>
    </source>
</evidence>
<keyword evidence="3" id="KW-0227">DNA damage</keyword>
<sequence>MATILTPELIKKGEATVAHNPNTEGFLPGNGSLHPAFILVGEAPGETELTTHMPFSGRAGAELDKTLAKLGITRDQIYITSTFRSRPYKLVTKVHKKTGEKYEKKDNRPPTQKEMQSQAFIFDYELAHLDSDLILAVGNTALKRLLGPKYTVGKFHGKLIKQPILQWHPQKKAYLPSQRIYRIFPSFHPAAVFYNRKLQTALDADMQAFQQFVTLPGKESTDDKA</sequence>
<reference evidence="11 12" key="1">
    <citation type="journal article" date="2015" name="Genome Announc.">
        <title>Expanding the biotechnology potential of lactobacilli through comparative genomics of 213 strains and associated genera.</title>
        <authorList>
            <person name="Sun Z."/>
            <person name="Harris H.M."/>
            <person name="McCann A."/>
            <person name="Guo C."/>
            <person name="Argimon S."/>
            <person name="Zhang W."/>
            <person name="Yang X."/>
            <person name="Jeffery I.B."/>
            <person name="Cooney J.C."/>
            <person name="Kagawa T.F."/>
            <person name="Liu W."/>
            <person name="Song Y."/>
            <person name="Salvetti E."/>
            <person name="Wrobel A."/>
            <person name="Rasinkangas P."/>
            <person name="Parkhill J."/>
            <person name="Rea M.C."/>
            <person name="O'Sullivan O."/>
            <person name="Ritari J."/>
            <person name="Douillard F.P."/>
            <person name="Paul Ross R."/>
            <person name="Yang R."/>
            <person name="Briner A.E."/>
            <person name="Felis G.E."/>
            <person name="de Vos W.M."/>
            <person name="Barrangou R."/>
            <person name="Klaenhammer T.R."/>
            <person name="Caufield P.W."/>
            <person name="Cui Y."/>
            <person name="Zhang H."/>
            <person name="O'Toole P.W."/>
        </authorList>
    </citation>
    <scope>NUCLEOTIDE SEQUENCE [LARGE SCALE GENOMIC DNA]</scope>
    <source>
        <strain evidence="9 12">ATCC BAA-66</strain>
        <strain evidence="10 11">DSM 13344</strain>
    </source>
</reference>
<evidence type="ECO:0000259" key="8">
    <source>
        <dbReference type="SMART" id="SM00986"/>
    </source>
</evidence>
<dbReference type="Proteomes" id="UP000051751">
    <property type="component" value="Unassembled WGS sequence"/>
</dbReference>
<dbReference type="Proteomes" id="UP000051645">
    <property type="component" value="Unassembled WGS sequence"/>
</dbReference>
<dbReference type="SMART" id="SM00986">
    <property type="entry name" value="UDG"/>
    <property type="match status" value="1"/>
</dbReference>
<dbReference type="PANTHER" id="PTHR33693">
    <property type="entry name" value="TYPE-5 URACIL-DNA GLYCOSYLASE"/>
    <property type="match status" value="1"/>
</dbReference>
<dbReference type="EMBL" id="JQAZ01000001">
    <property type="protein sequence ID" value="KRN33990.1"/>
    <property type="molecule type" value="Genomic_DNA"/>
</dbReference>
<keyword evidence="4" id="KW-0378">Hydrolase</keyword>
<dbReference type="GO" id="GO:0051539">
    <property type="term" value="F:4 iron, 4 sulfur cluster binding"/>
    <property type="evidence" value="ECO:0007669"/>
    <property type="project" value="UniProtKB-KW"/>
</dbReference>
<name>A0A0R2FLQ4_9LACO</name>
<evidence type="ECO:0000313" key="9">
    <source>
        <dbReference type="EMBL" id="KRN29480.1"/>
    </source>
</evidence>
<dbReference type="PATRIC" id="fig|81857.3.peg.370"/>
<evidence type="ECO:0000256" key="7">
    <source>
        <dbReference type="ARBA" id="ARBA00023204"/>
    </source>
</evidence>
<dbReference type="InterPro" id="IPR036895">
    <property type="entry name" value="Uracil-DNA_glycosylase-like_sf"/>
</dbReference>
<evidence type="ECO:0000313" key="11">
    <source>
        <dbReference type="Proteomes" id="UP000051645"/>
    </source>
</evidence>
<dbReference type="SUPFAM" id="SSF52141">
    <property type="entry name" value="Uracil-DNA glycosylase-like"/>
    <property type="match status" value="1"/>
</dbReference>
<keyword evidence="11" id="KW-1185">Reference proteome</keyword>
<dbReference type="Pfam" id="PF03167">
    <property type="entry name" value="UDG"/>
    <property type="match status" value="1"/>
</dbReference>
<dbReference type="CDD" id="cd10030">
    <property type="entry name" value="UDG-F4_TTUDGA_SPO1dp_like"/>
    <property type="match status" value="1"/>
</dbReference>
<gene>
    <name evidence="9" type="ORF">IV38_GL000365</name>
    <name evidence="10" type="ORF">IV40_GL000303</name>
</gene>
<evidence type="ECO:0000313" key="10">
    <source>
        <dbReference type="EMBL" id="KRN33990.1"/>
    </source>
</evidence>
<dbReference type="RefSeq" id="WP_057768597.1">
    <property type="nucleotide sequence ID" value="NZ_JQAT01000001.1"/>
</dbReference>